<dbReference type="GO" id="GO:0008378">
    <property type="term" value="F:galactosyltransferase activity"/>
    <property type="evidence" value="ECO:0007669"/>
    <property type="project" value="TreeGrafter"/>
</dbReference>
<keyword evidence="8" id="KW-1133">Transmembrane helix</keyword>
<feature type="domain" description="Galactosyltransferase N-terminal" evidence="13">
    <location>
        <begin position="56"/>
        <end position="184"/>
    </location>
</feature>
<dbReference type="GO" id="GO:0006688">
    <property type="term" value="P:glycosphingolipid biosynthetic process"/>
    <property type="evidence" value="ECO:0007669"/>
    <property type="project" value="TreeGrafter"/>
</dbReference>
<dbReference type="GO" id="GO:0005975">
    <property type="term" value="P:carbohydrate metabolic process"/>
    <property type="evidence" value="ECO:0007669"/>
    <property type="project" value="InterPro"/>
</dbReference>
<gene>
    <name evidence="15" type="primary">8235352</name>
    <name evidence="14" type="ORF">Phum_PHUM256250</name>
</gene>
<dbReference type="KEGG" id="phu:Phum_PHUM256250"/>
<evidence type="ECO:0000259" key="13">
    <source>
        <dbReference type="Pfam" id="PF13733"/>
    </source>
</evidence>
<keyword evidence="11" id="KW-0479">Metal-binding</keyword>
<dbReference type="PANTHER" id="PTHR19300:SF48">
    <property type="entry name" value="BETA-1,4-N-ACETYLGALACTOSAMINYLTRANSFERASE"/>
    <property type="match status" value="1"/>
</dbReference>
<dbReference type="HOGENOM" id="CLU_044391_1_3_1"/>
<evidence type="ECO:0000256" key="8">
    <source>
        <dbReference type="ARBA" id="ARBA00022989"/>
    </source>
</evidence>
<dbReference type="GO" id="GO:0005794">
    <property type="term" value="C:Golgi apparatus"/>
    <property type="evidence" value="ECO:0007669"/>
    <property type="project" value="TreeGrafter"/>
</dbReference>
<dbReference type="PANTHER" id="PTHR19300">
    <property type="entry name" value="BETA-1,4-GALACTOSYLTRANSFERASE"/>
    <property type="match status" value="1"/>
</dbReference>
<keyword evidence="7 11" id="KW-0735">Signal-anchor</keyword>
<reference evidence="15" key="3">
    <citation type="submission" date="2021-02" db="UniProtKB">
        <authorList>
            <consortium name="EnsemblMetazoa"/>
        </authorList>
    </citation>
    <scope>IDENTIFICATION</scope>
    <source>
        <strain evidence="15">USDA</strain>
    </source>
</reference>
<dbReference type="GO" id="GO:0016020">
    <property type="term" value="C:membrane"/>
    <property type="evidence" value="ECO:0007669"/>
    <property type="project" value="UniProtKB-SubCell"/>
</dbReference>
<evidence type="ECO:0000256" key="7">
    <source>
        <dbReference type="ARBA" id="ARBA00022968"/>
    </source>
</evidence>
<dbReference type="GO" id="GO:0046872">
    <property type="term" value="F:metal ion binding"/>
    <property type="evidence" value="ECO:0007669"/>
    <property type="project" value="UniProtKB-UniRule"/>
</dbReference>
<keyword evidence="10 11" id="KW-0325">Glycoprotein</keyword>
<keyword evidence="16" id="KW-1185">Reference proteome</keyword>
<dbReference type="OMA" id="FASHYDY"/>
<dbReference type="Proteomes" id="UP000009046">
    <property type="component" value="Unassembled WGS sequence"/>
</dbReference>
<dbReference type="EnsemblMetazoa" id="PHUM256250-RA">
    <property type="protein sequence ID" value="PHUM256250-PA"/>
    <property type="gene ID" value="PHUM256250"/>
</dbReference>
<dbReference type="InterPro" id="IPR027995">
    <property type="entry name" value="Galactosyl_T_N"/>
</dbReference>
<evidence type="ECO:0000256" key="5">
    <source>
        <dbReference type="ARBA" id="ARBA00022679"/>
    </source>
</evidence>
<dbReference type="OrthoDB" id="10038994at2759"/>
<evidence type="ECO:0000256" key="3">
    <source>
        <dbReference type="ARBA" id="ARBA00005735"/>
    </source>
</evidence>
<accession>E0VK31</accession>
<comment type="function">
    <text evidence="11">Catalyzes the transfer of galactose onto proteins or lipids.</text>
</comment>
<dbReference type="Gene3D" id="3.90.550.10">
    <property type="entry name" value="Spore Coat Polysaccharide Biosynthesis Protein SpsA, Chain A"/>
    <property type="match status" value="1"/>
</dbReference>
<evidence type="ECO:0000256" key="2">
    <source>
        <dbReference type="ARBA" id="ARBA00004922"/>
    </source>
</evidence>
<sequence length="313" mass="36672">MKAKIFFKLIVVSIVIIYALFPGRFAVTYPYIPIEDIKYHLVPVYKPNSKSCPTLPELGLSTELQIKTGYYNKSTYANLLNVQKGGFWKPSFCNHVYEVAIIIPFRNRMNQLNIFLQYIHPFLQKHLISYRIFLIEQTFSKPFNRGALMNIGFVEALKFHLFHCFIFHDVDLLPLAEKNIYTCTKQPRHLTAALNTWRYKLKYKNAFGGAVAILRDHFIQINGFSNEYFGWGGEDDDLLERILKNKLGFCRFSPEVSKYVMLHHKSEDKNPDRFEILGKAQTRFETDGINSLNYTKLFFKEKSLYTHIIVDIH</sequence>
<keyword evidence="5 11" id="KW-0808">Transferase</keyword>
<dbReference type="GO" id="GO:0033842">
    <property type="term" value="F:N-acetyl-beta-glucosaminyl-derivative 4-beta-N-acetylgalactosaminyltransferase activity"/>
    <property type="evidence" value="ECO:0007669"/>
    <property type="project" value="TreeGrafter"/>
</dbReference>
<dbReference type="InParanoid" id="E0VK31"/>
<dbReference type="EMBL" id="DS235239">
    <property type="protein sequence ID" value="EEB13737.1"/>
    <property type="molecule type" value="Genomic_DNA"/>
</dbReference>
<dbReference type="STRING" id="121224.E0VK31"/>
<organism>
    <name type="scientific">Pediculus humanus subsp. corporis</name>
    <name type="common">Body louse</name>
    <dbReference type="NCBI Taxonomy" id="121224"/>
    <lineage>
        <taxon>Eukaryota</taxon>
        <taxon>Metazoa</taxon>
        <taxon>Ecdysozoa</taxon>
        <taxon>Arthropoda</taxon>
        <taxon>Hexapoda</taxon>
        <taxon>Insecta</taxon>
        <taxon>Pterygota</taxon>
        <taxon>Neoptera</taxon>
        <taxon>Paraneoptera</taxon>
        <taxon>Psocodea</taxon>
        <taxon>Troctomorpha</taxon>
        <taxon>Phthiraptera</taxon>
        <taxon>Anoplura</taxon>
        <taxon>Pediculidae</taxon>
        <taxon>Pediculus</taxon>
    </lineage>
</organism>
<dbReference type="InterPro" id="IPR027791">
    <property type="entry name" value="Galactosyl_T_C"/>
</dbReference>
<evidence type="ECO:0000313" key="14">
    <source>
        <dbReference type="EMBL" id="EEB13737.1"/>
    </source>
</evidence>
<evidence type="ECO:0000256" key="6">
    <source>
        <dbReference type="ARBA" id="ARBA00022692"/>
    </source>
</evidence>
<feature type="domain" description="Galactosyltransferase C-terminal" evidence="12">
    <location>
        <begin position="188"/>
        <end position="265"/>
    </location>
</feature>
<comment type="subcellular location">
    <subcellularLocation>
        <location evidence="1 11">Membrane</location>
        <topology evidence="1 11">Single-pass type II membrane protein</topology>
    </subcellularLocation>
</comment>
<keyword evidence="6" id="KW-0812">Transmembrane</keyword>
<comment type="similarity">
    <text evidence="3 11">Belongs to the glycosyltransferase 7 family.</text>
</comment>
<dbReference type="EMBL" id="AAZO01002971">
    <property type="status" value="NOT_ANNOTATED_CDS"/>
    <property type="molecule type" value="Genomic_DNA"/>
</dbReference>
<evidence type="ECO:0000256" key="11">
    <source>
        <dbReference type="RuleBase" id="RU368121"/>
    </source>
</evidence>
<comment type="pathway">
    <text evidence="2 11">Protein modification; protein glycosylation.</text>
</comment>
<dbReference type="EC" id="2.4.1.-" evidence="11"/>
<keyword evidence="4 11" id="KW-0328">Glycosyltransferase</keyword>
<keyword evidence="9" id="KW-0472">Membrane</keyword>
<comment type="cofactor">
    <cofactor evidence="11">
        <name>Mn(2+)</name>
        <dbReference type="ChEBI" id="CHEBI:29035"/>
    </cofactor>
</comment>
<dbReference type="eggNOG" id="KOG3916">
    <property type="taxonomic scope" value="Eukaryota"/>
</dbReference>
<evidence type="ECO:0000256" key="4">
    <source>
        <dbReference type="ARBA" id="ARBA00022676"/>
    </source>
</evidence>
<proteinExistence type="inferred from homology"/>
<evidence type="ECO:0000259" key="12">
    <source>
        <dbReference type="Pfam" id="PF02709"/>
    </source>
</evidence>
<reference evidence="14" key="2">
    <citation type="submission" date="2007-04" db="EMBL/GenBank/DDBJ databases">
        <title>The genome of the human body louse.</title>
        <authorList>
            <consortium name="The Human Body Louse Genome Consortium"/>
            <person name="Kirkness E."/>
            <person name="Walenz B."/>
            <person name="Hass B."/>
            <person name="Bruggner R."/>
            <person name="Strausberg R."/>
        </authorList>
    </citation>
    <scope>NUCLEOTIDE SEQUENCE</scope>
    <source>
        <strain evidence="14">USDA</strain>
    </source>
</reference>
<dbReference type="FunCoup" id="E0VK31">
    <property type="interactions" value="76"/>
</dbReference>
<dbReference type="VEuPathDB" id="VectorBase:PHUM256250"/>
<name>E0VK31_PEDHC</name>
<keyword evidence="11" id="KW-0464">Manganese</keyword>
<dbReference type="InterPro" id="IPR029044">
    <property type="entry name" value="Nucleotide-diphossugar_trans"/>
</dbReference>
<dbReference type="Pfam" id="PF13733">
    <property type="entry name" value="Glyco_transf_7N"/>
    <property type="match status" value="1"/>
</dbReference>
<dbReference type="PRINTS" id="PR02050">
    <property type="entry name" value="B14GALTRFASE"/>
</dbReference>
<evidence type="ECO:0000256" key="10">
    <source>
        <dbReference type="ARBA" id="ARBA00023180"/>
    </source>
</evidence>
<evidence type="ECO:0000313" key="16">
    <source>
        <dbReference type="Proteomes" id="UP000009046"/>
    </source>
</evidence>
<dbReference type="SUPFAM" id="SSF53448">
    <property type="entry name" value="Nucleotide-diphospho-sugar transferases"/>
    <property type="match status" value="1"/>
</dbReference>
<dbReference type="UniPathway" id="UPA00378"/>
<dbReference type="Pfam" id="PF02709">
    <property type="entry name" value="Glyco_transf_7C"/>
    <property type="match status" value="1"/>
</dbReference>
<dbReference type="CTD" id="8235352"/>
<dbReference type="GeneID" id="8235352"/>
<evidence type="ECO:0000313" key="15">
    <source>
        <dbReference type="EnsemblMetazoa" id="PHUM256250-PA"/>
    </source>
</evidence>
<dbReference type="AlphaFoldDB" id="E0VK31"/>
<reference evidence="14" key="1">
    <citation type="submission" date="2007-04" db="EMBL/GenBank/DDBJ databases">
        <title>Annotation of Pediculus humanus corporis strain USDA.</title>
        <authorList>
            <person name="Kirkness E."/>
            <person name="Hannick L."/>
            <person name="Hass B."/>
            <person name="Bruggner R."/>
            <person name="Lawson D."/>
            <person name="Bidwell S."/>
            <person name="Joardar V."/>
            <person name="Caler E."/>
            <person name="Walenz B."/>
            <person name="Inman J."/>
            <person name="Schobel S."/>
            <person name="Galinsky K."/>
            <person name="Amedeo P."/>
            <person name="Strausberg R."/>
        </authorList>
    </citation>
    <scope>NUCLEOTIDE SEQUENCE</scope>
    <source>
        <strain evidence="14">USDA</strain>
    </source>
</reference>
<evidence type="ECO:0000256" key="1">
    <source>
        <dbReference type="ARBA" id="ARBA00004606"/>
    </source>
</evidence>
<evidence type="ECO:0000256" key="9">
    <source>
        <dbReference type="ARBA" id="ARBA00023136"/>
    </source>
</evidence>
<dbReference type="RefSeq" id="XP_002426475.1">
    <property type="nucleotide sequence ID" value="XM_002426430.1"/>
</dbReference>
<dbReference type="InterPro" id="IPR003859">
    <property type="entry name" value="Galactosyl_T"/>
</dbReference>
<dbReference type="CDD" id="cd00899">
    <property type="entry name" value="b4GalT"/>
    <property type="match status" value="1"/>
</dbReference>
<protein>
    <recommendedName>
        <fullName evidence="11">Beta-1,4-N-acetylgalactosaminyltransferase</fullName>
        <ecNumber evidence="11">2.4.1.-</ecNumber>
    </recommendedName>
    <alternativeName>
        <fullName evidence="11">Beta-4-GalNAcT</fullName>
    </alternativeName>
</protein>